<feature type="transmembrane region" description="Helical" evidence="2">
    <location>
        <begin position="362"/>
        <end position="383"/>
    </location>
</feature>
<feature type="transmembrane region" description="Helical" evidence="2">
    <location>
        <begin position="182"/>
        <end position="202"/>
    </location>
</feature>
<name>A0ABU5T1W3_9MICC</name>
<evidence type="ECO:0000256" key="1">
    <source>
        <dbReference type="SAM" id="MobiDB-lite"/>
    </source>
</evidence>
<evidence type="ECO:0000313" key="4">
    <source>
        <dbReference type="Proteomes" id="UP001304769"/>
    </source>
</evidence>
<proteinExistence type="predicted"/>
<feature type="transmembrane region" description="Helical" evidence="2">
    <location>
        <begin position="44"/>
        <end position="64"/>
    </location>
</feature>
<keyword evidence="4" id="KW-1185">Reference proteome</keyword>
<feature type="transmembrane region" description="Helical" evidence="2">
    <location>
        <begin position="117"/>
        <end position="139"/>
    </location>
</feature>
<comment type="caution">
    <text evidence="3">The sequence shown here is derived from an EMBL/GenBank/DDBJ whole genome shotgun (WGS) entry which is preliminary data.</text>
</comment>
<dbReference type="RefSeq" id="WP_323277250.1">
    <property type="nucleotide sequence ID" value="NZ_JAYGGQ010000001.1"/>
</dbReference>
<keyword evidence="2" id="KW-0472">Membrane</keyword>
<feature type="transmembrane region" description="Helical" evidence="2">
    <location>
        <begin position="222"/>
        <end position="242"/>
    </location>
</feature>
<dbReference type="Proteomes" id="UP001304769">
    <property type="component" value="Unassembled WGS sequence"/>
</dbReference>
<organism evidence="3 4">
    <name type="scientific">Sinomonas terricola</name>
    <dbReference type="NCBI Taxonomy" id="3110330"/>
    <lineage>
        <taxon>Bacteria</taxon>
        <taxon>Bacillati</taxon>
        <taxon>Actinomycetota</taxon>
        <taxon>Actinomycetes</taxon>
        <taxon>Micrococcales</taxon>
        <taxon>Micrococcaceae</taxon>
        <taxon>Sinomonas</taxon>
    </lineage>
</organism>
<keyword evidence="2" id="KW-0812">Transmembrane</keyword>
<feature type="transmembrane region" description="Helical" evidence="2">
    <location>
        <begin position="275"/>
        <end position="293"/>
    </location>
</feature>
<accession>A0ABU5T1W3</accession>
<feature type="region of interest" description="Disordered" evidence="1">
    <location>
        <begin position="1"/>
        <end position="38"/>
    </location>
</feature>
<feature type="transmembrane region" description="Helical" evidence="2">
    <location>
        <begin position="76"/>
        <end position="96"/>
    </location>
</feature>
<evidence type="ECO:0000313" key="3">
    <source>
        <dbReference type="EMBL" id="MEA5453494.1"/>
    </source>
</evidence>
<protein>
    <recommendedName>
        <fullName evidence="5">DUF998 domain-containing protein</fullName>
    </recommendedName>
</protein>
<evidence type="ECO:0000256" key="2">
    <source>
        <dbReference type="SAM" id="Phobius"/>
    </source>
</evidence>
<keyword evidence="2" id="KW-1133">Transmembrane helix</keyword>
<gene>
    <name evidence="3" type="ORF">SPF06_02040</name>
</gene>
<feature type="transmembrane region" description="Helical" evidence="2">
    <location>
        <begin position="305"/>
        <end position="324"/>
    </location>
</feature>
<feature type="compositionally biased region" description="Low complexity" evidence="1">
    <location>
        <begin position="24"/>
        <end position="38"/>
    </location>
</feature>
<evidence type="ECO:0008006" key="5">
    <source>
        <dbReference type="Google" id="ProtNLM"/>
    </source>
</evidence>
<dbReference type="EMBL" id="JAYGGQ010000001">
    <property type="protein sequence ID" value="MEA5453494.1"/>
    <property type="molecule type" value="Genomic_DNA"/>
</dbReference>
<feature type="transmembrane region" description="Helical" evidence="2">
    <location>
        <begin position="331"/>
        <end position="350"/>
    </location>
</feature>
<feature type="transmembrane region" description="Helical" evidence="2">
    <location>
        <begin position="151"/>
        <end position="170"/>
    </location>
</feature>
<reference evidence="3 4" key="1">
    <citation type="submission" date="2023-12" db="EMBL/GenBank/DDBJ databases">
        <title>Sinomonas terricola sp. nov, isolated from litchi orchard soil in Guangdong, PR China.</title>
        <authorList>
            <person name="Jiaxin W."/>
            <person name="Yang Z."/>
            <person name="Honghui Z."/>
        </authorList>
    </citation>
    <scope>NUCLEOTIDE SEQUENCE [LARGE SCALE GENOMIC DNA]</scope>
    <source>
        <strain evidence="3 4">JGH33</strain>
    </source>
</reference>
<sequence length="394" mass="42477">MTAERNPAAVEGRRGSRPQRRTTRGGTPSAPTPPTSSVRTEARAAQVAGLAVVVSFVVAFFAFAGRRPALSGDHGVGDIAAIVGGVVALLVLPVAYRHTYDHPQHHWLAERPAWRRYLGVIALAAAHGAIAYMATWAGFRIFQGTFSKLTLDAFAGALATAIVGGLAAYATYQSGARMNSYLLSNFLATYLAAGVLTSMVTTMNSHWWEVNFSVLGARDSGAASWTFNMTLITSGIVITMLAEYVTRDIQALAAYREDCPAEERRGSAARVQTRPILVCLVLIGIFLAGTGLVPVDFYMPAHNSMATAMTGAYTLLVLFLPWWLPGLSRTFHVTGFAMLGGAILAVFLWFPFGYYNMTAMEFFVAGVILAWLVLLIRNVAAALEDARRDALGRF</sequence>